<name>A0ABP3WBC0_9GAMM</name>
<accession>A0ABP3WBC0</accession>
<dbReference type="EMBL" id="BAAAFA010000001">
    <property type="protein sequence ID" value="GAA0810315.1"/>
    <property type="molecule type" value="Genomic_DNA"/>
</dbReference>
<organism evidence="1 2">
    <name type="scientific">Colwellia asteriadis</name>
    <dbReference type="NCBI Taxonomy" id="517723"/>
    <lineage>
        <taxon>Bacteria</taxon>
        <taxon>Pseudomonadati</taxon>
        <taxon>Pseudomonadota</taxon>
        <taxon>Gammaproteobacteria</taxon>
        <taxon>Alteromonadales</taxon>
        <taxon>Colwelliaceae</taxon>
        <taxon>Colwellia</taxon>
    </lineage>
</organism>
<evidence type="ECO:0000313" key="1">
    <source>
        <dbReference type="EMBL" id="GAA0810315.1"/>
    </source>
</evidence>
<proteinExistence type="predicted"/>
<dbReference type="Proteomes" id="UP001500021">
    <property type="component" value="Unassembled WGS sequence"/>
</dbReference>
<gene>
    <name evidence="1" type="ORF">GCM10009111_00990</name>
</gene>
<dbReference type="RefSeq" id="WP_343813634.1">
    <property type="nucleotide sequence ID" value="NZ_BAAAFA010000001.1"/>
</dbReference>
<evidence type="ECO:0000313" key="2">
    <source>
        <dbReference type="Proteomes" id="UP001500021"/>
    </source>
</evidence>
<sequence>MRINNYTIGIASRNRAKWLELIRTQQLNAILTHLSENDTDIPLDKDNLPSASGMDISMSMRMKKALSGDKNKAQHNNGSE</sequence>
<comment type="caution">
    <text evidence="1">The sequence shown here is derived from an EMBL/GenBank/DDBJ whole genome shotgun (WGS) entry which is preliminary data.</text>
</comment>
<reference evidence="2" key="1">
    <citation type="journal article" date="2019" name="Int. J. Syst. Evol. Microbiol.">
        <title>The Global Catalogue of Microorganisms (GCM) 10K type strain sequencing project: providing services to taxonomists for standard genome sequencing and annotation.</title>
        <authorList>
            <consortium name="The Broad Institute Genomics Platform"/>
            <consortium name="The Broad Institute Genome Sequencing Center for Infectious Disease"/>
            <person name="Wu L."/>
            <person name="Ma J."/>
        </authorList>
    </citation>
    <scope>NUCLEOTIDE SEQUENCE [LARGE SCALE GENOMIC DNA]</scope>
    <source>
        <strain evidence="2">JCM 15608</strain>
    </source>
</reference>
<protein>
    <submittedName>
        <fullName evidence="1">Uncharacterized protein</fullName>
    </submittedName>
</protein>
<keyword evidence="2" id="KW-1185">Reference proteome</keyword>